<dbReference type="Proteomes" id="UP000245884">
    <property type="component" value="Unassembled WGS sequence"/>
</dbReference>
<reference evidence="2 3" key="1">
    <citation type="journal article" date="2018" name="Mol. Biol. Evol.">
        <title>Broad Genomic Sampling Reveals a Smut Pathogenic Ancestry of the Fungal Clade Ustilaginomycotina.</title>
        <authorList>
            <person name="Kijpornyongpan T."/>
            <person name="Mondo S.J."/>
            <person name="Barry K."/>
            <person name="Sandor L."/>
            <person name="Lee J."/>
            <person name="Lipzen A."/>
            <person name="Pangilinan J."/>
            <person name="LaButti K."/>
            <person name="Hainaut M."/>
            <person name="Henrissat B."/>
            <person name="Grigoriev I.V."/>
            <person name="Spatafora J.W."/>
            <person name="Aime M.C."/>
        </authorList>
    </citation>
    <scope>NUCLEOTIDE SEQUENCE [LARGE SCALE GENOMIC DNA]</scope>
    <source>
        <strain evidence="2 3">MCA 5214</strain>
    </source>
</reference>
<protein>
    <submittedName>
        <fullName evidence="2">Uncharacterized protein</fullName>
    </submittedName>
</protein>
<feature type="region of interest" description="Disordered" evidence="1">
    <location>
        <begin position="1"/>
        <end position="60"/>
    </location>
</feature>
<feature type="region of interest" description="Disordered" evidence="1">
    <location>
        <begin position="73"/>
        <end position="139"/>
    </location>
</feature>
<keyword evidence="3" id="KW-1185">Reference proteome</keyword>
<proteinExistence type="predicted"/>
<feature type="compositionally biased region" description="Polar residues" evidence="1">
    <location>
        <begin position="79"/>
        <end position="106"/>
    </location>
</feature>
<feature type="compositionally biased region" description="Basic residues" evidence="1">
    <location>
        <begin position="49"/>
        <end position="60"/>
    </location>
</feature>
<evidence type="ECO:0000256" key="1">
    <source>
        <dbReference type="SAM" id="MobiDB-lite"/>
    </source>
</evidence>
<name>A0A316UU45_9BASI</name>
<accession>A0A316UU45</accession>
<dbReference type="RefSeq" id="XP_025362035.1">
    <property type="nucleotide sequence ID" value="XM_025503752.1"/>
</dbReference>
<organism evidence="2 3">
    <name type="scientific">Jaminaea rosea</name>
    <dbReference type="NCBI Taxonomy" id="1569628"/>
    <lineage>
        <taxon>Eukaryota</taxon>
        <taxon>Fungi</taxon>
        <taxon>Dikarya</taxon>
        <taxon>Basidiomycota</taxon>
        <taxon>Ustilaginomycotina</taxon>
        <taxon>Exobasidiomycetes</taxon>
        <taxon>Microstromatales</taxon>
        <taxon>Microstromatales incertae sedis</taxon>
        <taxon>Jaminaea</taxon>
    </lineage>
</organism>
<dbReference type="AlphaFoldDB" id="A0A316UU45"/>
<dbReference type="GeneID" id="37025575"/>
<evidence type="ECO:0000313" key="3">
    <source>
        <dbReference type="Proteomes" id="UP000245884"/>
    </source>
</evidence>
<sequence length="139" mass="14303">MSKGTDEQQLPMGELAFPPLPKAAMPSTTKQGGAHMTKLTAADSSTTVKKARSSAARKAHSAKVFIFDAIKKQPLAPTKPSSSGSASKVVTTSSGSGAKRGCSSSVAGADPATSKPDSALQWTMKKHARDSMQLGLKDS</sequence>
<evidence type="ECO:0000313" key="2">
    <source>
        <dbReference type="EMBL" id="PWN27423.1"/>
    </source>
</evidence>
<dbReference type="EMBL" id="KZ819668">
    <property type="protein sequence ID" value="PWN27423.1"/>
    <property type="molecule type" value="Genomic_DNA"/>
</dbReference>
<gene>
    <name evidence="2" type="ORF">BDZ90DRAFT_177944</name>
</gene>